<evidence type="ECO:0000256" key="3">
    <source>
        <dbReference type="ARBA" id="ARBA00012560"/>
    </source>
</evidence>
<reference evidence="9" key="1">
    <citation type="submission" date="2018-05" db="EMBL/GenBank/DDBJ databases">
        <authorList>
            <person name="Lanie J.A."/>
            <person name="Ng W.-L."/>
            <person name="Kazmierczak K.M."/>
            <person name="Andrzejewski T.M."/>
            <person name="Davidsen T.M."/>
            <person name="Wayne K.J."/>
            <person name="Tettelin H."/>
            <person name="Glass J.I."/>
            <person name="Rusch D."/>
            <person name="Podicherti R."/>
            <person name="Tsui H.-C.T."/>
            <person name="Winkler M.E."/>
        </authorList>
    </citation>
    <scope>NUCLEOTIDE SEQUENCE</scope>
</reference>
<name>A0A382LD48_9ZZZZ</name>
<dbReference type="AlphaFoldDB" id="A0A382LD48"/>
<dbReference type="GO" id="GO:0004134">
    <property type="term" value="F:4-alpha-glucanotransferase activity"/>
    <property type="evidence" value="ECO:0007669"/>
    <property type="project" value="UniProtKB-EC"/>
</dbReference>
<protein>
    <recommendedName>
        <fullName evidence="3">4-alpha-glucanotransferase</fullName>
        <ecNumber evidence="3">2.4.1.25</ecNumber>
    </recommendedName>
    <alternativeName>
        <fullName evidence="7">Amylomaltase</fullName>
    </alternativeName>
    <alternativeName>
        <fullName evidence="8">Disproportionating enzyme</fullName>
    </alternativeName>
</protein>
<evidence type="ECO:0000313" key="9">
    <source>
        <dbReference type="EMBL" id="SVC34569.1"/>
    </source>
</evidence>
<feature type="non-terminal residue" evidence="9">
    <location>
        <position position="41"/>
    </location>
</feature>
<dbReference type="InterPro" id="IPR017853">
    <property type="entry name" value="GH"/>
</dbReference>
<dbReference type="InterPro" id="IPR003385">
    <property type="entry name" value="Glyco_hydro_77"/>
</dbReference>
<evidence type="ECO:0000256" key="2">
    <source>
        <dbReference type="ARBA" id="ARBA00005684"/>
    </source>
</evidence>
<evidence type="ECO:0000256" key="4">
    <source>
        <dbReference type="ARBA" id="ARBA00022676"/>
    </source>
</evidence>
<dbReference type="EMBL" id="UINC01086266">
    <property type="protein sequence ID" value="SVC34569.1"/>
    <property type="molecule type" value="Genomic_DNA"/>
</dbReference>
<keyword evidence="6" id="KW-0119">Carbohydrate metabolism</keyword>
<accession>A0A382LD48</accession>
<organism evidence="9">
    <name type="scientific">marine metagenome</name>
    <dbReference type="NCBI Taxonomy" id="408172"/>
    <lineage>
        <taxon>unclassified sequences</taxon>
        <taxon>metagenomes</taxon>
        <taxon>ecological metagenomes</taxon>
    </lineage>
</organism>
<evidence type="ECO:0000256" key="5">
    <source>
        <dbReference type="ARBA" id="ARBA00022679"/>
    </source>
</evidence>
<sequence>MKFFPRESGVLLHITSLPGPYGLGDIGPEAFHFVDVLHEMG</sequence>
<comment type="catalytic activity">
    <reaction evidence="1">
        <text>Transfers a segment of a (1-&gt;4)-alpha-D-glucan to a new position in an acceptor, which may be glucose or a (1-&gt;4)-alpha-D-glucan.</text>
        <dbReference type="EC" id="2.4.1.25"/>
    </reaction>
</comment>
<evidence type="ECO:0000256" key="7">
    <source>
        <dbReference type="ARBA" id="ARBA00031423"/>
    </source>
</evidence>
<comment type="similarity">
    <text evidence="2">Belongs to the disproportionating enzyme family.</text>
</comment>
<dbReference type="GO" id="GO:0005975">
    <property type="term" value="P:carbohydrate metabolic process"/>
    <property type="evidence" value="ECO:0007669"/>
    <property type="project" value="InterPro"/>
</dbReference>
<keyword evidence="5" id="KW-0808">Transferase</keyword>
<gene>
    <name evidence="9" type="ORF">METZ01_LOCUS287423</name>
</gene>
<dbReference type="PANTHER" id="PTHR32438:SF5">
    <property type="entry name" value="4-ALPHA-GLUCANOTRANSFERASE DPE1, CHLOROPLASTIC_AMYLOPLASTIC"/>
    <property type="match status" value="1"/>
</dbReference>
<dbReference type="SUPFAM" id="SSF51445">
    <property type="entry name" value="(Trans)glycosidases"/>
    <property type="match status" value="1"/>
</dbReference>
<dbReference type="PANTHER" id="PTHR32438">
    <property type="entry name" value="4-ALPHA-GLUCANOTRANSFERASE DPE1, CHLOROPLASTIC/AMYLOPLASTIC"/>
    <property type="match status" value="1"/>
</dbReference>
<evidence type="ECO:0000256" key="8">
    <source>
        <dbReference type="ARBA" id="ARBA00031501"/>
    </source>
</evidence>
<keyword evidence="4" id="KW-0328">Glycosyltransferase</keyword>
<evidence type="ECO:0000256" key="1">
    <source>
        <dbReference type="ARBA" id="ARBA00000439"/>
    </source>
</evidence>
<proteinExistence type="inferred from homology"/>
<dbReference type="Gene3D" id="3.20.20.80">
    <property type="entry name" value="Glycosidases"/>
    <property type="match status" value="1"/>
</dbReference>
<dbReference type="EC" id="2.4.1.25" evidence="3"/>
<evidence type="ECO:0000256" key="6">
    <source>
        <dbReference type="ARBA" id="ARBA00023277"/>
    </source>
</evidence>